<keyword evidence="2" id="KW-1185">Reference proteome</keyword>
<sequence>MKHGVAGYCTSLVLQRKCPIAFALHWVFVTAEPGPTSTPWTLALMMVCATLPASQNFRHIFALSNTRLFPIFCLLMIVCL</sequence>
<gene>
    <name evidence="1" type="ORF">ARMOST_03984</name>
</gene>
<organism evidence="1 2">
    <name type="scientific">Armillaria ostoyae</name>
    <name type="common">Armillaria root rot fungus</name>
    <dbReference type="NCBI Taxonomy" id="47428"/>
    <lineage>
        <taxon>Eukaryota</taxon>
        <taxon>Fungi</taxon>
        <taxon>Dikarya</taxon>
        <taxon>Basidiomycota</taxon>
        <taxon>Agaricomycotina</taxon>
        <taxon>Agaricomycetes</taxon>
        <taxon>Agaricomycetidae</taxon>
        <taxon>Agaricales</taxon>
        <taxon>Marasmiineae</taxon>
        <taxon>Physalacriaceae</taxon>
        <taxon>Armillaria</taxon>
    </lineage>
</organism>
<dbReference type="Proteomes" id="UP000219338">
    <property type="component" value="Unassembled WGS sequence"/>
</dbReference>
<reference evidence="2" key="1">
    <citation type="journal article" date="2017" name="Nat. Ecol. Evol.">
        <title>Genome expansion and lineage-specific genetic innovations in the forest pathogenic fungi Armillaria.</title>
        <authorList>
            <person name="Sipos G."/>
            <person name="Prasanna A.N."/>
            <person name="Walter M.C."/>
            <person name="O'Connor E."/>
            <person name="Balint B."/>
            <person name="Krizsan K."/>
            <person name="Kiss B."/>
            <person name="Hess J."/>
            <person name="Varga T."/>
            <person name="Slot J."/>
            <person name="Riley R."/>
            <person name="Boka B."/>
            <person name="Rigling D."/>
            <person name="Barry K."/>
            <person name="Lee J."/>
            <person name="Mihaltcheva S."/>
            <person name="LaButti K."/>
            <person name="Lipzen A."/>
            <person name="Waldron R."/>
            <person name="Moloney N.M."/>
            <person name="Sperisen C."/>
            <person name="Kredics L."/>
            <person name="Vagvoelgyi C."/>
            <person name="Patrignani A."/>
            <person name="Fitzpatrick D."/>
            <person name="Nagy I."/>
            <person name="Doyle S."/>
            <person name="Anderson J.B."/>
            <person name="Grigoriev I.V."/>
            <person name="Gueldener U."/>
            <person name="Muensterkoetter M."/>
            <person name="Nagy L.G."/>
        </authorList>
    </citation>
    <scope>NUCLEOTIDE SEQUENCE [LARGE SCALE GENOMIC DNA]</scope>
    <source>
        <strain evidence="2">C18/9</strain>
    </source>
</reference>
<name>A0A284QW68_ARMOS</name>
<dbReference type="AlphaFoldDB" id="A0A284QW68"/>
<evidence type="ECO:0000313" key="1">
    <source>
        <dbReference type="EMBL" id="SJL00671.1"/>
    </source>
</evidence>
<dbReference type="EMBL" id="FUEG01000002">
    <property type="protein sequence ID" value="SJL00671.1"/>
    <property type="molecule type" value="Genomic_DNA"/>
</dbReference>
<accession>A0A284QW68</accession>
<proteinExistence type="predicted"/>
<evidence type="ECO:0000313" key="2">
    <source>
        <dbReference type="Proteomes" id="UP000219338"/>
    </source>
</evidence>
<protein>
    <submittedName>
        <fullName evidence="1">Uncharacterized protein</fullName>
    </submittedName>
</protein>